<organism evidence="1 2">
    <name type="scientific">Naganishia adeliensis</name>
    <dbReference type="NCBI Taxonomy" id="92952"/>
    <lineage>
        <taxon>Eukaryota</taxon>
        <taxon>Fungi</taxon>
        <taxon>Dikarya</taxon>
        <taxon>Basidiomycota</taxon>
        <taxon>Agaricomycotina</taxon>
        <taxon>Tremellomycetes</taxon>
        <taxon>Filobasidiales</taxon>
        <taxon>Filobasidiaceae</taxon>
        <taxon>Naganishia</taxon>
    </lineage>
</organism>
<keyword evidence="2" id="KW-1185">Reference proteome</keyword>
<evidence type="ECO:0000313" key="1">
    <source>
        <dbReference type="EMBL" id="KAJ9116613.1"/>
    </source>
</evidence>
<reference evidence="1" key="1">
    <citation type="submission" date="2023-04" db="EMBL/GenBank/DDBJ databases">
        <title>Draft Genome sequencing of Naganishia species isolated from polar environments using Oxford Nanopore Technology.</title>
        <authorList>
            <person name="Leo P."/>
            <person name="Venkateswaran K."/>
        </authorList>
    </citation>
    <scope>NUCLEOTIDE SEQUENCE</scope>
    <source>
        <strain evidence="1">MNA-CCFEE 5262</strain>
    </source>
</reference>
<sequence>MESQESFSALKVRAEDALRAARILFPSSSATSPVDNSVEGLLERLRLSEDIGVSDSHTTDQVRDDGQVDPLDKQELLRRGAERGLELLETVQEWLILEEQKTELGLTSTDFLLSIQQRALVQRITQHVVAFLLLPTLRDLSEYISQGNAMLADVAEFQAFVGPFQRILRLSVPTTSDSSTASTSSADGTLGLITYVTQTFRNATTLVHLMASTILVGWYEAVARDPTSSLYRSCRGFTNTLGGRTETISVLGGVVRLTAPTATKTGINDPRSHASGAGTEKVNVHWPSYVMAVARAMMARQITLPKGAMGLMNCIFGSGLGKNEVVDMRKLEYLAMCVGTPVNETVESFLGKIVPQLIKILAPGAEVAPNRPPAYTSAASFCLSNLIVRHADITMGILAPLIHSPFKPEAASSLGRLGERGDDEPSAMVVGSPRQINNALSILLPLLVSTPPTSMVVTRTVTPILSQLFALAVYLQNDRTADPLTRQEIQDVLRAWARLADREVVVKGIWDILNSGRGWGLTDEDANEFFWEHVASEDVEQSGVAIWYGKPHKHSMVTQPNAGLDKSNIHISSAPSQEGPVAQNGDSLEEDFLSKVDLIPPPKEIVALLKKAERKEVTSALYVRCLQAYQELAQISDMSEEHTRSLLLYLQLIMQITENMSDALGDQTEKVLIFIEQALRSSTAEGESIAVDEEGADSDDEDDEGAGDVDAGLDGDLDDQDVGKLGLMETAIHLLLATLQSNSQLRAADQPILMVIATHVEKLTRHRLATVRAMARNAQLLLSIKKAMGPNGSASQTGAHSSTMEQYQEALRCLQDPLLPVRGHGLIILQGVVKAKDFDKALVPAVMDVFLQALRDDDSFMYLNAVRGLSSLVDGLGKEILASLASAYVAGVEKGSSLHLSEEELDRRLRIGEALTQAIKRCGTALSIYADVLIPKLIRVFPQVHRPTVMRASSLSILSVCADVDWKAILPWAQDLLGACLDLLQLESVRAPATSLKASESEAPSESVPEPVRTHDSKHPALRRAALVFVGQLFNAMAISEQSDQEVTSAQQTPRGTPFIALDAGRIPETSHYRPAVHPGLMQRAGNVLGYLEATDVDSLAAHQAGEALSLLRQLRWPVNGISSS</sequence>
<evidence type="ECO:0000313" key="2">
    <source>
        <dbReference type="Proteomes" id="UP001230649"/>
    </source>
</evidence>
<dbReference type="EMBL" id="JASBWS010000003">
    <property type="protein sequence ID" value="KAJ9116613.1"/>
    <property type="molecule type" value="Genomic_DNA"/>
</dbReference>
<name>A0ACC2WYS5_9TREE</name>
<protein>
    <submittedName>
        <fullName evidence="1">Uncharacterized protein</fullName>
    </submittedName>
</protein>
<proteinExistence type="predicted"/>
<accession>A0ACC2WYS5</accession>
<comment type="caution">
    <text evidence="1">The sequence shown here is derived from an EMBL/GenBank/DDBJ whole genome shotgun (WGS) entry which is preliminary data.</text>
</comment>
<gene>
    <name evidence="1" type="ORF">QFC20_000546</name>
</gene>
<dbReference type="Proteomes" id="UP001230649">
    <property type="component" value="Unassembled WGS sequence"/>
</dbReference>